<evidence type="ECO:0000256" key="1">
    <source>
        <dbReference type="ARBA" id="ARBA00001933"/>
    </source>
</evidence>
<dbReference type="SUPFAM" id="SSF51419">
    <property type="entry name" value="PLP-binding barrel"/>
    <property type="match status" value="1"/>
</dbReference>
<evidence type="ECO:0000256" key="10">
    <source>
        <dbReference type="RuleBase" id="RU003737"/>
    </source>
</evidence>
<dbReference type="VEuPathDB" id="PlasmoDB:PRELSG_0616800"/>
<evidence type="ECO:0000259" key="11">
    <source>
        <dbReference type="Pfam" id="PF00278"/>
    </source>
</evidence>
<dbReference type="InterPro" id="IPR002433">
    <property type="entry name" value="Orn_de-COase"/>
</dbReference>
<dbReference type="PRINTS" id="PR01179">
    <property type="entry name" value="ODADCRBXLASE"/>
</dbReference>
<proteinExistence type="inferred from homology"/>
<dbReference type="PANTHER" id="PTHR11482:SF6">
    <property type="entry name" value="ORNITHINE DECARBOXYLASE 1-RELATED"/>
    <property type="match status" value="1"/>
</dbReference>
<comment type="similarity">
    <text evidence="3">Belongs to the eukaryotic AdoMetDC family.</text>
</comment>
<name>A0A1J1H2N9_PLARL</name>
<dbReference type="OrthoDB" id="5034579at2759"/>
<evidence type="ECO:0000256" key="7">
    <source>
        <dbReference type="ARBA" id="ARBA00023115"/>
    </source>
</evidence>
<feature type="domain" description="Orn/DAP/Arg decarboxylase 2 C-terminal" evidence="11">
    <location>
        <begin position="1207"/>
        <end position="1297"/>
    </location>
</feature>
<gene>
    <name evidence="13" type="primary">AdoMetDC</name>
    <name evidence="13" type="synonym">ODC</name>
    <name evidence="13" type="ORF">PRELSG_0616800</name>
</gene>
<evidence type="ECO:0000256" key="2">
    <source>
        <dbReference type="ARBA" id="ARBA00004911"/>
    </source>
</evidence>
<dbReference type="FunFam" id="2.40.37.10:FF:000018">
    <property type="entry name" value="S-adenosylmethionine decarboxylase/ornithine decarboxylase"/>
    <property type="match status" value="1"/>
</dbReference>
<comment type="pathway">
    <text evidence="2">Amine and polyamine biosynthesis; S-adenosylmethioninamine biosynthesis; S-adenosylmethioninamine from S-adenosyl-L-methionine: step 1/1.</text>
</comment>
<dbReference type="GO" id="GO:0005737">
    <property type="term" value="C:cytoplasm"/>
    <property type="evidence" value="ECO:0007669"/>
    <property type="project" value="TreeGrafter"/>
</dbReference>
<evidence type="ECO:0000256" key="8">
    <source>
        <dbReference type="ARBA" id="ARBA00023239"/>
    </source>
</evidence>
<dbReference type="EMBL" id="LN835301">
    <property type="protein sequence ID" value="CRG99193.1"/>
    <property type="molecule type" value="Genomic_DNA"/>
</dbReference>
<dbReference type="SUPFAM" id="SSF56276">
    <property type="entry name" value="S-adenosylmethionine decarboxylase"/>
    <property type="match status" value="2"/>
</dbReference>
<dbReference type="InterPro" id="IPR029066">
    <property type="entry name" value="PLP-binding_barrel"/>
</dbReference>
<evidence type="ECO:0000259" key="12">
    <source>
        <dbReference type="Pfam" id="PF02784"/>
    </source>
</evidence>
<protein>
    <submittedName>
        <fullName evidence="13">S-adenosylmethionine decarboxylase/ornithine decarboxylase, putative</fullName>
    </submittedName>
</protein>
<keyword evidence="8" id="KW-0456">Lyase</keyword>
<dbReference type="InterPro" id="IPR048283">
    <property type="entry name" value="AdoMetDC-like"/>
</dbReference>
<dbReference type="Gene3D" id="3.60.90.10">
    <property type="entry name" value="S-adenosylmethionine decarboxylase"/>
    <property type="match status" value="2"/>
</dbReference>
<evidence type="ECO:0000313" key="13">
    <source>
        <dbReference type="EMBL" id="CRG99193.1"/>
    </source>
</evidence>
<feature type="modified residue" description="N6-(pyridoxal phosphate)lysine" evidence="9">
    <location>
        <position position="872"/>
    </location>
</feature>
<feature type="active site" description="Proton donor" evidence="9">
    <location>
        <position position="1270"/>
    </location>
</feature>
<dbReference type="InterPro" id="IPR016067">
    <property type="entry name" value="S-AdoMet_deCO2ase_core"/>
</dbReference>
<evidence type="ECO:0000256" key="3">
    <source>
        <dbReference type="ARBA" id="ARBA00008466"/>
    </source>
</evidence>
<dbReference type="InterPro" id="IPR022643">
    <property type="entry name" value="De-COase2_C"/>
</dbReference>
<reference evidence="13 14" key="1">
    <citation type="submission" date="2015-04" db="EMBL/GenBank/DDBJ databases">
        <authorList>
            <consortium name="Pathogen Informatics"/>
        </authorList>
    </citation>
    <scope>NUCLEOTIDE SEQUENCE [LARGE SCALE GENOMIC DNA]</scope>
    <source>
        <strain evidence="13 14">SGS1</strain>
    </source>
</reference>
<keyword evidence="7" id="KW-0620">Polyamine biosynthesis</keyword>
<dbReference type="SUPFAM" id="SSF50621">
    <property type="entry name" value="Alanine racemase C-terminal domain-like"/>
    <property type="match status" value="1"/>
</dbReference>
<dbReference type="Gene3D" id="2.40.37.10">
    <property type="entry name" value="Lyase, Ornithine Decarboxylase, Chain A, domain 1"/>
    <property type="match status" value="1"/>
</dbReference>
<dbReference type="GO" id="GO:0004586">
    <property type="term" value="F:ornithine decarboxylase activity"/>
    <property type="evidence" value="ECO:0007669"/>
    <property type="project" value="TreeGrafter"/>
</dbReference>
<dbReference type="PRINTS" id="PR01182">
    <property type="entry name" value="ORNDCRBXLASE"/>
</dbReference>
<dbReference type="GO" id="GO:0008295">
    <property type="term" value="P:spermidine biosynthetic process"/>
    <property type="evidence" value="ECO:0007669"/>
    <property type="project" value="UniProtKB-KW"/>
</dbReference>
<dbReference type="Pfam" id="PF01536">
    <property type="entry name" value="SAM_decarbox"/>
    <property type="match status" value="2"/>
</dbReference>
<dbReference type="InterPro" id="IPR000183">
    <property type="entry name" value="Orn/DAP/Arg_de-COase"/>
</dbReference>
<comment type="similarity">
    <text evidence="4 10">Belongs to the Orn/Lys/Arg decarboxylase class-II family.</text>
</comment>
<dbReference type="GO" id="GO:0004014">
    <property type="term" value="F:adenosylmethionine decarboxylase activity"/>
    <property type="evidence" value="ECO:0007669"/>
    <property type="project" value="InterPro"/>
</dbReference>
<feature type="domain" description="Orn/DAP/Arg decarboxylase 2 N-terminal" evidence="12">
    <location>
        <begin position="849"/>
        <end position="1125"/>
    </location>
</feature>
<dbReference type="InterPro" id="IPR009006">
    <property type="entry name" value="Ala_racemase/Decarboxylase_C"/>
</dbReference>
<dbReference type="GO" id="GO:0033387">
    <property type="term" value="P:putrescine biosynthetic process from arginine, via ornithine"/>
    <property type="evidence" value="ECO:0007669"/>
    <property type="project" value="TreeGrafter"/>
</dbReference>
<dbReference type="Gene3D" id="3.20.20.10">
    <property type="entry name" value="Alanine racemase"/>
    <property type="match status" value="1"/>
</dbReference>
<evidence type="ECO:0000256" key="9">
    <source>
        <dbReference type="PIRSR" id="PIRSR600183-50"/>
    </source>
</evidence>
<dbReference type="UniPathway" id="UPA00331">
    <property type="reaction ID" value="UER00451"/>
</dbReference>
<dbReference type="Pfam" id="PF02784">
    <property type="entry name" value="Orn_Arg_deC_N"/>
    <property type="match status" value="1"/>
</dbReference>
<evidence type="ECO:0000313" key="14">
    <source>
        <dbReference type="Proteomes" id="UP000220158"/>
    </source>
</evidence>
<evidence type="ECO:0000256" key="5">
    <source>
        <dbReference type="ARBA" id="ARBA00022898"/>
    </source>
</evidence>
<evidence type="ECO:0000256" key="4">
    <source>
        <dbReference type="ARBA" id="ARBA00008872"/>
    </source>
</evidence>
<keyword evidence="6" id="KW-0745">Spermidine biosynthesis</keyword>
<keyword evidence="5 9" id="KW-0663">Pyridoxal phosphate</keyword>
<comment type="cofactor">
    <cofactor evidence="1 9">
        <name>pyridoxal 5'-phosphate</name>
        <dbReference type="ChEBI" id="CHEBI:597326"/>
    </cofactor>
</comment>
<organism evidence="13 14">
    <name type="scientific">Plasmodium relictum</name>
    <dbReference type="NCBI Taxonomy" id="85471"/>
    <lineage>
        <taxon>Eukaryota</taxon>
        <taxon>Sar</taxon>
        <taxon>Alveolata</taxon>
        <taxon>Apicomplexa</taxon>
        <taxon>Aconoidasida</taxon>
        <taxon>Haemosporida</taxon>
        <taxon>Plasmodiidae</taxon>
        <taxon>Plasmodium</taxon>
        <taxon>Plasmodium (Haemamoeba)</taxon>
    </lineage>
</organism>
<dbReference type="PANTHER" id="PTHR11482">
    <property type="entry name" value="ARGININE/DIAMINOPIMELATE/ORNITHINE DECARBOXYLASE"/>
    <property type="match status" value="1"/>
</dbReference>
<dbReference type="InterPro" id="IPR022644">
    <property type="entry name" value="De-COase2_N"/>
</dbReference>
<keyword evidence="14" id="KW-1185">Reference proteome</keyword>
<dbReference type="Pfam" id="PF00278">
    <property type="entry name" value="Orn_DAP_Arg_deC"/>
    <property type="match status" value="1"/>
</dbReference>
<dbReference type="Proteomes" id="UP000220158">
    <property type="component" value="Chromosome 6"/>
</dbReference>
<accession>A0A1J1H2N9</accession>
<evidence type="ECO:0000256" key="6">
    <source>
        <dbReference type="ARBA" id="ARBA00023066"/>
    </source>
</evidence>
<sequence>MTGIFEGIEKRVVMKLKKNFFCNEKIKSLLDISDEFWSEKLKLIGCTIISKIEEDTNLSNNEKCRVYLLSESSLFIHDNVLFLKTCGRTKVLFFIPFLVDLLLYILKNKSILDKNCKHDETFLENNDLSEITDFIKNNFEYTFFTHMNYQNISENGHYEQEYPHKTIEDEKKFFRFFFSSMKFVNTPLPLDRNHYIFYARVNNTFPYASYKFCSELLLFDIKKHEERKKFHRIYLNKDSMNIFHKKNENFKLYDENEKAEDYSSDIFYVKSTEEEGYEDEYFNDEVDYCEKSNNVINFSEESSINMEQNLIIDKKKYISNTYLKDQEKNEKSSEENNSEDTITIKKEDYYNFMHACEEDINIFSYPNIIKTSCNKDHLGISVCTSNTISTDDEIKTKKEIRNDKERKGTFLNGKCVHNTNNKEVETYCSVREHFDLQSSFTSMKNDCALNYLERGNTKLYNYNDEDLSNISIKNVDTDLYECINKNKESFSYNEYYFTPCGYSCNAIHKNNYFCVHYSPEDLVSYVSIEISNNLEYESYLKFINNQLNFYNGKYLYIINYLNECETNENIIENASSENKSEKTEIYYDNIHDSYYIKNKLSKNFAINNQQYYNLVLFKEQFIDFLKIQYFVYELKNINDVKIFPLLSEIKNIEKNYNSDILGKKKFLNDIYEYSYNFCKKNKITIVDMNSLENDQMNKFKIFKKDFLNFSYVERKKDESVTNKNYEKINKNGDLNNCNINEKNYVEIKYACKNGINKSNESNANIDNYSNETYNISNNNSINKKDSNLNIEYERNNVNNEVCEAINECKEKKYKEGMIRFFEKNITEMYTFDKILNENIDTSVLLINLEKILVQYIRFKKNLPNVTPFYSVKCNDDEIVLKFLYGLNCNFDCASVGEIKKIITILPQISRERIIYANTIKSINSLIYAQKENINLCTFDNIEELKKIYKYHPNCSLLLRINVDFKNYKSYMSSKYGANKYEWEELLEFGKNHKLNIIGVSFHVGSNTKNLFDYCQAIKLSKEVWDLSKKFGYNFEILNLGGGYPEELEYDNVKNDEKVNYCTLNEEELKKDIINFLNEKNVLKKKYFSYNFEKIALAINISIEHYFKEIKDKIKIICEPGRYMAASSTLLAVKIIGKRHPTFKGVLLKDIKEPFSLSNNININDVHGNIDEKKKDKVIENKMHENIINTLNNNNSKLGNITNIKKKVVNINDNRYNYYSYYVSDSIYGCFSSIIFDEYNRTPMYIIKNERSSNDIFNSPFYLANIFGQSCDGLDMINSITYLPECDINDWLIYEYTGAYTFVGSSNFNGFPKSKKIYIYSQKNHFNFY</sequence>